<reference evidence="1" key="1">
    <citation type="submission" date="2021-06" db="EMBL/GenBank/DDBJ databases">
        <authorList>
            <person name="Kallberg Y."/>
            <person name="Tangrot J."/>
            <person name="Rosling A."/>
        </authorList>
    </citation>
    <scope>NUCLEOTIDE SEQUENCE</scope>
    <source>
        <strain evidence="1">MA461A</strain>
    </source>
</reference>
<keyword evidence="2" id="KW-1185">Reference proteome</keyword>
<protein>
    <submittedName>
        <fullName evidence="1">18394_t:CDS:1</fullName>
    </submittedName>
</protein>
<accession>A0ACA9MBA6</accession>
<dbReference type="Proteomes" id="UP000789920">
    <property type="component" value="Unassembled WGS sequence"/>
</dbReference>
<proteinExistence type="predicted"/>
<evidence type="ECO:0000313" key="2">
    <source>
        <dbReference type="Proteomes" id="UP000789920"/>
    </source>
</evidence>
<gene>
    <name evidence="1" type="ORF">RPERSI_LOCUS5136</name>
</gene>
<feature type="non-terminal residue" evidence="1">
    <location>
        <position position="1"/>
    </location>
</feature>
<name>A0ACA9MBA6_9GLOM</name>
<evidence type="ECO:0000313" key="1">
    <source>
        <dbReference type="EMBL" id="CAG8580750.1"/>
    </source>
</evidence>
<comment type="caution">
    <text evidence="1">The sequence shown here is derived from an EMBL/GenBank/DDBJ whole genome shotgun (WGS) entry which is preliminary data.</text>
</comment>
<dbReference type="EMBL" id="CAJVQC010007544">
    <property type="protein sequence ID" value="CAG8580750.1"/>
    <property type="molecule type" value="Genomic_DNA"/>
</dbReference>
<organism evidence="1 2">
    <name type="scientific">Racocetra persica</name>
    <dbReference type="NCBI Taxonomy" id="160502"/>
    <lineage>
        <taxon>Eukaryota</taxon>
        <taxon>Fungi</taxon>
        <taxon>Fungi incertae sedis</taxon>
        <taxon>Mucoromycota</taxon>
        <taxon>Glomeromycotina</taxon>
        <taxon>Glomeromycetes</taxon>
        <taxon>Diversisporales</taxon>
        <taxon>Gigasporaceae</taxon>
        <taxon>Racocetra</taxon>
    </lineage>
</organism>
<sequence>ITVEGESEQNTTETTKKNTSTVEVDNVIVDTEFLDVDDDKVSNLLKVEKQLITTDGILKPLLEKYKASFGGSYINLKKKHVIVNTLDNGKIGEIMQSPQMKRHRRFLSFEDANKSLLELRSLFNEIRKLSIEHIIKANTTLNVLMYTDMEANNNIVTLSNNNEIDEKFIDSIKKYDPILLYSKPRNITIKTKYIGKSVFRRISPYDFNLIQVTGNEFKLSANEITNLAYKKYPQLLINDRIGVSSHGIHVCKSSLSSFLTCGYTKGLNGIFINKFGIKKDLIITSMISISGDGPNKLSFSLPIEFILNDDEIKLSLVSIPKSNE</sequence>